<reference evidence="8" key="1">
    <citation type="submission" date="2016-10" db="EMBL/GenBank/DDBJ databases">
        <authorList>
            <person name="Varghese N."/>
            <person name="Submissions S."/>
        </authorList>
    </citation>
    <scope>NUCLEOTIDE SEQUENCE [LARGE SCALE GENOMIC DNA]</scope>
    <source>
        <strain evidence="8">IBRC-M 10655</strain>
    </source>
</reference>
<dbReference type="STRING" id="504798.SAMN05421871_103309"/>
<dbReference type="Proteomes" id="UP000199651">
    <property type="component" value="Unassembled WGS sequence"/>
</dbReference>
<keyword evidence="7" id="KW-0132">Cell division</keyword>
<keyword evidence="8" id="KW-1185">Reference proteome</keyword>
<dbReference type="GO" id="GO:0051301">
    <property type="term" value="P:cell division"/>
    <property type="evidence" value="ECO:0007669"/>
    <property type="project" value="UniProtKB-KW"/>
</dbReference>
<dbReference type="OrthoDB" id="345021at2"/>
<dbReference type="Pfam" id="PF00394">
    <property type="entry name" value="Cu-oxidase"/>
    <property type="match status" value="1"/>
</dbReference>
<protein>
    <submittedName>
        <fullName evidence="7">Multicopper oxidase with three cupredoxin domains (Includes cell division protein FtsP and spore coat protein CotA)</fullName>
    </submittedName>
</protein>
<feature type="transmembrane region" description="Helical" evidence="3">
    <location>
        <begin position="6"/>
        <end position="24"/>
    </location>
</feature>
<evidence type="ECO:0000313" key="8">
    <source>
        <dbReference type="Proteomes" id="UP000199651"/>
    </source>
</evidence>
<feature type="transmembrane region" description="Helical" evidence="3">
    <location>
        <begin position="68"/>
        <end position="86"/>
    </location>
</feature>
<evidence type="ECO:0000313" key="7">
    <source>
        <dbReference type="EMBL" id="SDN99249.1"/>
    </source>
</evidence>
<feature type="transmembrane region" description="Helical" evidence="3">
    <location>
        <begin position="135"/>
        <end position="156"/>
    </location>
</feature>
<dbReference type="RefSeq" id="WP_091369543.1">
    <property type="nucleotide sequence ID" value="NZ_FNDV01000003.1"/>
</dbReference>
<dbReference type="InterPro" id="IPR002355">
    <property type="entry name" value="Cu_oxidase_Cu_BS"/>
</dbReference>
<dbReference type="PROSITE" id="PS00080">
    <property type="entry name" value="MULTICOPPER_OXIDASE2"/>
    <property type="match status" value="1"/>
</dbReference>
<dbReference type="Pfam" id="PF07732">
    <property type="entry name" value="Cu-oxidase_3"/>
    <property type="match status" value="1"/>
</dbReference>
<evidence type="ECO:0000256" key="1">
    <source>
        <dbReference type="ARBA" id="ARBA00022723"/>
    </source>
</evidence>
<dbReference type="InterPro" id="IPR045087">
    <property type="entry name" value="Cu-oxidase_fam"/>
</dbReference>
<dbReference type="InterPro" id="IPR008972">
    <property type="entry name" value="Cupredoxin"/>
</dbReference>
<organism evidence="7 8">
    <name type="scientific">Actinokineospora alba</name>
    <dbReference type="NCBI Taxonomy" id="504798"/>
    <lineage>
        <taxon>Bacteria</taxon>
        <taxon>Bacillati</taxon>
        <taxon>Actinomycetota</taxon>
        <taxon>Actinomycetes</taxon>
        <taxon>Pseudonocardiales</taxon>
        <taxon>Pseudonocardiaceae</taxon>
        <taxon>Actinokineospora</taxon>
    </lineage>
</organism>
<keyword evidence="1" id="KW-0479">Metal-binding</keyword>
<evidence type="ECO:0000259" key="6">
    <source>
        <dbReference type="Pfam" id="PF07732"/>
    </source>
</evidence>
<dbReference type="AlphaFoldDB" id="A0A1H0FXN5"/>
<dbReference type="PANTHER" id="PTHR11709">
    <property type="entry name" value="MULTI-COPPER OXIDASE"/>
    <property type="match status" value="1"/>
</dbReference>
<dbReference type="InterPro" id="IPR001117">
    <property type="entry name" value="Cu-oxidase_2nd"/>
</dbReference>
<dbReference type="Gene3D" id="2.60.40.420">
    <property type="entry name" value="Cupredoxins - blue copper proteins"/>
    <property type="match status" value="3"/>
</dbReference>
<proteinExistence type="predicted"/>
<evidence type="ECO:0000256" key="2">
    <source>
        <dbReference type="ARBA" id="ARBA00023002"/>
    </source>
</evidence>
<keyword evidence="7" id="KW-0946">Virion</keyword>
<dbReference type="SUPFAM" id="SSF49503">
    <property type="entry name" value="Cupredoxins"/>
    <property type="match status" value="3"/>
</dbReference>
<accession>A0A1H0FXN5</accession>
<dbReference type="GO" id="GO:0016491">
    <property type="term" value="F:oxidoreductase activity"/>
    <property type="evidence" value="ECO:0007669"/>
    <property type="project" value="UniProtKB-KW"/>
</dbReference>
<keyword evidence="2" id="KW-0560">Oxidoreductase</keyword>
<keyword evidence="3" id="KW-0472">Membrane</keyword>
<feature type="transmembrane region" description="Helical" evidence="3">
    <location>
        <begin position="181"/>
        <end position="202"/>
    </location>
</feature>
<sequence length="654" mass="69060">MTTGTLLILDHAIAVLTVIAWFAAAGTAATRSKPAFLLLVVALVVTAVRMVAIVPLAGRGWWFVEEKVLFGLPILGVAAVAAAVLAGPRLRAVARSRETTRSGDTTAGVVALFAAAFAALVSFVVAFVIGYPLTLPTALIAVAALVAATMLTARVLTNPEENKPESEERAPTAAELNRRRFLGVAGGVVAVGAAGTGIGLALTSGASTTQGGGPGPASVPTISIADLRGLQDPAPGGVVRTQLVTARKAMVKLESGREIDALTFDGTLPGPPITATQGDVIEVRLRNQDIDDGVTLHWHGYDVPCSQDGAEGLTQDTVRPGGEFVYRFRADQVGTYWYHTHHSSHVNVRRGLYGTLIVKPREEDDRGALDLPLAVHTFDDGATVISGGGEHVAAPGTKVRLRLINTDSDPHRFALSGTPFTLVAVDGRDLNGPGEISEQILRLVAGGRYDVVFTMPAEPVVLSLDEGKATVWVSPRGGRRDDTAAGPDTRAWPELDLLAYGTPAPVALRHETANRNFTLVLGRGLAMVDGSPSYAQTVNGLGHPSIPDQLVAEGDTVRFTVVNRSLETHPWHLHGHPVLVLSRDGVPASGSPLWVDTFDVRPGEVWEVAFKAGNPGIWMNHCHNLPHVDQGMMLRLRYDGVVSPFGGGHSGHHD</sequence>
<evidence type="ECO:0000256" key="3">
    <source>
        <dbReference type="SAM" id="Phobius"/>
    </source>
</evidence>
<keyword evidence="7" id="KW-0131">Cell cycle</keyword>
<feature type="domain" description="Plastocyanin-like" evidence="4">
    <location>
        <begin position="394"/>
        <end position="457"/>
    </location>
</feature>
<feature type="domain" description="Plastocyanin-like" evidence="6">
    <location>
        <begin position="249"/>
        <end position="362"/>
    </location>
</feature>
<feature type="domain" description="Plastocyanin-like" evidence="5">
    <location>
        <begin position="543"/>
        <end position="637"/>
    </location>
</feature>
<name>A0A1H0FXN5_9PSEU</name>
<keyword evidence="3" id="KW-1133">Transmembrane helix</keyword>
<dbReference type="InterPro" id="IPR011707">
    <property type="entry name" value="Cu-oxidase-like_N"/>
</dbReference>
<keyword evidence="3" id="KW-0812">Transmembrane</keyword>
<feature type="transmembrane region" description="Helical" evidence="3">
    <location>
        <begin position="107"/>
        <end position="129"/>
    </location>
</feature>
<feature type="transmembrane region" description="Helical" evidence="3">
    <location>
        <begin position="36"/>
        <end position="56"/>
    </location>
</feature>
<dbReference type="EMBL" id="FNJB01000001">
    <property type="protein sequence ID" value="SDN99249.1"/>
    <property type="molecule type" value="Genomic_DNA"/>
</dbReference>
<evidence type="ECO:0000259" key="4">
    <source>
        <dbReference type="Pfam" id="PF00394"/>
    </source>
</evidence>
<dbReference type="GO" id="GO:0005507">
    <property type="term" value="F:copper ion binding"/>
    <property type="evidence" value="ECO:0007669"/>
    <property type="project" value="InterPro"/>
</dbReference>
<dbReference type="CDD" id="cd04202">
    <property type="entry name" value="CuRO_D2_2dMcoN_like"/>
    <property type="match status" value="1"/>
</dbReference>
<gene>
    <name evidence="7" type="ORF">SAMN05192558_101562</name>
</gene>
<keyword evidence="7" id="KW-0167">Capsid protein</keyword>
<dbReference type="Pfam" id="PF07731">
    <property type="entry name" value="Cu-oxidase_2"/>
    <property type="match status" value="1"/>
</dbReference>
<dbReference type="InterPro" id="IPR011706">
    <property type="entry name" value="Cu-oxidase_C"/>
</dbReference>
<evidence type="ECO:0000259" key="5">
    <source>
        <dbReference type="Pfam" id="PF07731"/>
    </source>
</evidence>